<dbReference type="Proteomes" id="UP000092177">
    <property type="component" value="Unassembled WGS sequence"/>
</dbReference>
<dbReference type="KEGG" id="chig:CH63R_10690"/>
<dbReference type="PANTHER" id="PTHR31571:SF1">
    <property type="entry name" value="ALTERED INHERITANCE OF MITOCHONDRIA PROTEIN 6"/>
    <property type="match status" value="1"/>
</dbReference>
<organism evidence="2 3">
    <name type="scientific">Colletotrichum higginsianum (strain IMI 349063)</name>
    <name type="common">Crucifer anthracnose fungus</name>
    <dbReference type="NCBI Taxonomy" id="759273"/>
    <lineage>
        <taxon>Eukaryota</taxon>
        <taxon>Fungi</taxon>
        <taxon>Dikarya</taxon>
        <taxon>Ascomycota</taxon>
        <taxon>Pezizomycotina</taxon>
        <taxon>Sordariomycetes</taxon>
        <taxon>Hypocreomycetidae</taxon>
        <taxon>Glomerellales</taxon>
        <taxon>Glomerellaceae</taxon>
        <taxon>Colletotrichum</taxon>
        <taxon>Colletotrichum destructivum species complex</taxon>
    </lineage>
</organism>
<keyword evidence="1" id="KW-0472">Membrane</keyword>
<evidence type="ECO:0000256" key="1">
    <source>
        <dbReference type="SAM" id="Phobius"/>
    </source>
</evidence>
<dbReference type="OrthoDB" id="4153866at2759"/>
<feature type="transmembrane region" description="Helical" evidence="1">
    <location>
        <begin position="173"/>
        <end position="194"/>
    </location>
</feature>
<dbReference type="VEuPathDB" id="FungiDB:CH63R_10690"/>
<name>A0A1B7Y3G4_COLHI</name>
<reference evidence="3" key="1">
    <citation type="journal article" date="2017" name="BMC Genomics">
        <title>Gapless genome assembly of Colletotrichum higginsianum reveals chromosome structure and association of transposable elements with secondary metabolite gene clusters.</title>
        <authorList>
            <person name="Dallery J.-F."/>
            <person name="Lapalu N."/>
            <person name="Zampounis A."/>
            <person name="Pigne S."/>
            <person name="Luyten I."/>
            <person name="Amselem J."/>
            <person name="Wittenberg A.H.J."/>
            <person name="Zhou S."/>
            <person name="de Queiroz M.V."/>
            <person name="Robin G.P."/>
            <person name="Auger A."/>
            <person name="Hainaut M."/>
            <person name="Henrissat B."/>
            <person name="Kim K.-T."/>
            <person name="Lee Y.-H."/>
            <person name="Lespinet O."/>
            <person name="Schwartz D.C."/>
            <person name="Thon M.R."/>
            <person name="O'Connell R.J."/>
        </authorList>
    </citation>
    <scope>NUCLEOTIDE SEQUENCE [LARGE SCALE GENOMIC DNA]</scope>
    <source>
        <strain evidence="3">IMI 349063</strain>
    </source>
</reference>
<dbReference type="EMBL" id="LTAN01000007">
    <property type="protein sequence ID" value="OBR06570.1"/>
    <property type="molecule type" value="Genomic_DNA"/>
</dbReference>
<protein>
    <recommendedName>
        <fullName evidence="4">Altered inheritance of mitochondria protein 6</fullName>
    </recommendedName>
</protein>
<evidence type="ECO:0000313" key="2">
    <source>
        <dbReference type="EMBL" id="OBR06570.1"/>
    </source>
</evidence>
<comment type="caution">
    <text evidence="2">The sequence shown here is derived from an EMBL/GenBank/DDBJ whole genome shotgun (WGS) entry which is preliminary data.</text>
</comment>
<evidence type="ECO:0008006" key="4">
    <source>
        <dbReference type="Google" id="ProtNLM"/>
    </source>
</evidence>
<keyword evidence="1" id="KW-1133">Transmembrane helix</keyword>
<dbReference type="AlphaFoldDB" id="A0A1B7Y3G4"/>
<sequence length="204" mass="23376">METSPGVVTKQGIWPGPITVVGTGLLDRVTFFDHSNRSYANYGTYHNTFIDAPIITSGGLLTHYQPPPRQLASNSGQLWSANDAYYASASFKTTIGSVRTGFTEEQRNKVRAHVQVARQSGLRSRYWDIPDWPIGYRDYIWKVLIEEKVDMLNVDDLESAARRGWTQGYLRDVLWMSLVSTYLLGRTVFVLFLFRRLLKRQCRC</sequence>
<dbReference type="PANTHER" id="PTHR31571">
    <property type="entry name" value="ALTERED INHERITANCE OF MITOCHONDRIA PROTEIN 6"/>
    <property type="match status" value="1"/>
</dbReference>
<proteinExistence type="predicted"/>
<keyword evidence="3" id="KW-1185">Reference proteome</keyword>
<accession>A0A1B7Y3G4</accession>
<gene>
    <name evidence="2" type="ORF">CH63R_10690</name>
</gene>
<keyword evidence="1" id="KW-0812">Transmembrane</keyword>
<dbReference type="InterPro" id="IPR051236">
    <property type="entry name" value="HAT_RTT109-like"/>
</dbReference>
<dbReference type="RefSeq" id="XP_018155088.1">
    <property type="nucleotide sequence ID" value="XM_018305664.1"/>
</dbReference>
<dbReference type="GeneID" id="28869771"/>
<evidence type="ECO:0000313" key="3">
    <source>
        <dbReference type="Proteomes" id="UP000092177"/>
    </source>
</evidence>